<dbReference type="EMBL" id="JAGGJQ010000002">
    <property type="protein sequence ID" value="MBP1838879.1"/>
    <property type="molecule type" value="Genomic_DNA"/>
</dbReference>
<dbReference type="GO" id="GO:0005737">
    <property type="term" value="C:cytoplasm"/>
    <property type="evidence" value="ECO:0007669"/>
    <property type="project" value="TreeGrafter"/>
</dbReference>
<evidence type="ECO:0000256" key="1">
    <source>
        <dbReference type="ARBA" id="ARBA00008270"/>
    </source>
</evidence>
<evidence type="ECO:0000313" key="6">
    <source>
        <dbReference type="Proteomes" id="UP001138672"/>
    </source>
</evidence>
<comment type="similarity">
    <text evidence="1">Belongs to the PhzF family.</text>
</comment>
<name>A0A9X1CB89_9FLAO</name>
<dbReference type="PANTHER" id="PTHR13774:SF17">
    <property type="entry name" value="PHENAZINE BIOSYNTHESIS-LIKE DOMAIN-CONTAINING PROTEIN"/>
    <property type="match status" value="1"/>
</dbReference>
<organism evidence="4 6">
    <name type="scientific">Formosa algae</name>
    <dbReference type="NCBI Taxonomy" id="225843"/>
    <lineage>
        <taxon>Bacteria</taxon>
        <taxon>Pseudomonadati</taxon>
        <taxon>Bacteroidota</taxon>
        <taxon>Flavobacteriia</taxon>
        <taxon>Flavobacteriales</taxon>
        <taxon>Flavobacteriaceae</taxon>
        <taxon>Formosa</taxon>
    </lineage>
</organism>
<dbReference type="RefSeq" id="WP_232301644.1">
    <property type="nucleotide sequence ID" value="NZ_JAGGJQ010000002.1"/>
</dbReference>
<dbReference type="Pfam" id="PF02567">
    <property type="entry name" value="PhzC-PhzF"/>
    <property type="match status" value="1"/>
</dbReference>
<dbReference type="Proteomes" id="UP001231587">
    <property type="component" value="Unassembled WGS sequence"/>
</dbReference>
<sequence length="272" mass="30651">MTISIDTYIVDSFTDKPFKGNPAGVCLVTQKLSDKQMQLIAKELGLSETAFITKTGGLNTFTIRFFSPKMEIPLCGHATLAASKVCFELYPEIDKIHFKTIQNLDLIITKHGKTIAMAFPVYHTIPQHAPKALLDALGLHKISNSEYNSETNILLLEIESSEVLKQLSPDFERLKRAHNSINGVLVTARSQRHGFDFESRYFWPWSGTNEDPVTGGTHTFLAKYWSERLNKKKMNSYQCSERTGFMEVELIGNDTLSIKSQAQIVFKGALRL</sequence>
<dbReference type="PANTHER" id="PTHR13774">
    <property type="entry name" value="PHENAZINE BIOSYNTHESIS PROTEIN"/>
    <property type="match status" value="1"/>
</dbReference>
<dbReference type="SUPFAM" id="SSF54506">
    <property type="entry name" value="Diaminopimelate epimerase-like"/>
    <property type="match status" value="1"/>
</dbReference>
<feature type="active site" evidence="3">
    <location>
        <position position="48"/>
    </location>
</feature>
<keyword evidence="7" id="KW-1185">Reference proteome</keyword>
<dbReference type="Proteomes" id="UP001138672">
    <property type="component" value="Unassembled WGS sequence"/>
</dbReference>
<reference evidence="4" key="1">
    <citation type="submission" date="2021-03" db="EMBL/GenBank/DDBJ databases">
        <title>Genomic Encyclopedia of Type Strains, Phase IV (KMG-IV): sequencing the most valuable type-strain genomes for metagenomic binning, comparative biology and taxonomic classification.</title>
        <authorList>
            <person name="Goeker M."/>
        </authorList>
    </citation>
    <scope>NUCLEOTIDE SEQUENCE</scope>
    <source>
        <strain evidence="4">DSM 15523</strain>
        <strain evidence="5 7">DSM 16476</strain>
    </source>
</reference>
<keyword evidence="2" id="KW-0413">Isomerase</keyword>
<dbReference type="PIRSF" id="PIRSF016184">
    <property type="entry name" value="PhzC_PhzF"/>
    <property type="match status" value="1"/>
</dbReference>
<comment type="caution">
    <text evidence="4">The sequence shown here is derived from an EMBL/GenBank/DDBJ whole genome shotgun (WGS) entry which is preliminary data.</text>
</comment>
<evidence type="ECO:0000313" key="7">
    <source>
        <dbReference type="Proteomes" id="UP001231587"/>
    </source>
</evidence>
<accession>A0A9X1CB89</accession>
<dbReference type="InterPro" id="IPR003719">
    <property type="entry name" value="Phenazine_PhzF-like"/>
</dbReference>
<evidence type="ECO:0000256" key="3">
    <source>
        <dbReference type="PIRSR" id="PIRSR016184-1"/>
    </source>
</evidence>
<evidence type="ECO:0000256" key="2">
    <source>
        <dbReference type="ARBA" id="ARBA00023235"/>
    </source>
</evidence>
<dbReference type="EMBL" id="JAUSUU010000001">
    <property type="protein sequence ID" value="MDQ0333656.1"/>
    <property type="molecule type" value="Genomic_DNA"/>
</dbReference>
<evidence type="ECO:0000313" key="5">
    <source>
        <dbReference type="EMBL" id="MDQ0333656.1"/>
    </source>
</evidence>
<evidence type="ECO:0000313" key="4">
    <source>
        <dbReference type="EMBL" id="MBP1838879.1"/>
    </source>
</evidence>
<gene>
    <name evidence="4" type="ORF">J2Z56_000785</name>
    <name evidence="5" type="ORF">J2Z57_000078</name>
</gene>
<dbReference type="AlphaFoldDB" id="A0A9X1CB89"/>
<dbReference type="NCBIfam" id="TIGR00654">
    <property type="entry name" value="PhzF_family"/>
    <property type="match status" value="1"/>
</dbReference>
<proteinExistence type="inferred from homology"/>
<dbReference type="GO" id="GO:0016853">
    <property type="term" value="F:isomerase activity"/>
    <property type="evidence" value="ECO:0007669"/>
    <property type="project" value="UniProtKB-KW"/>
</dbReference>
<dbReference type="Gene3D" id="3.10.310.10">
    <property type="entry name" value="Diaminopimelate Epimerase, Chain A, domain 1"/>
    <property type="match status" value="2"/>
</dbReference>
<protein>
    <submittedName>
        <fullName evidence="4">PhzF family phenazine biosynthesis protein</fullName>
    </submittedName>
</protein>